<dbReference type="PaxDb" id="243275-TDE_0915"/>
<organism evidence="1 2">
    <name type="scientific">Treponema denticola (strain ATCC 35405 / DSM 14222 / CIP 103919 / JCM 8153 / KCTC 15104)</name>
    <dbReference type="NCBI Taxonomy" id="243275"/>
    <lineage>
        <taxon>Bacteria</taxon>
        <taxon>Pseudomonadati</taxon>
        <taxon>Spirochaetota</taxon>
        <taxon>Spirochaetia</taxon>
        <taxon>Spirochaetales</taxon>
        <taxon>Treponemataceae</taxon>
        <taxon>Treponema</taxon>
    </lineage>
</organism>
<proteinExistence type="predicted"/>
<sequence>MAENKGGGKSISRIIFFNYDIMINFSDIIKAKKMPLCHKQYLCDKREDCLERALQAL</sequence>
<accession>Q73P84</accession>
<protein>
    <submittedName>
        <fullName evidence="1">Uncharacterized protein</fullName>
    </submittedName>
</protein>
<name>Q73P84_TREDE</name>
<dbReference type="HOGENOM" id="CLU_2995337_0_0_12"/>
<reference evidence="1 2" key="1">
    <citation type="journal article" date="2004" name="Proc. Natl. Acad. Sci. U.S.A.">
        <title>Comparison of the genome of the oral pathogen Treponema denticola with other spirochete genomes.</title>
        <authorList>
            <person name="Seshadri R."/>
            <person name="Myers G.S."/>
            <person name="Tettelin H."/>
            <person name="Eisen J.A."/>
            <person name="Heidelberg J.F."/>
            <person name="Dodson R.J."/>
            <person name="Davidsen T.M."/>
            <person name="DeBoy R.T."/>
            <person name="Fouts D.E."/>
            <person name="Haft D.H."/>
            <person name="Selengut J."/>
            <person name="Ren Q."/>
            <person name="Brinkac L.M."/>
            <person name="Madupu R."/>
            <person name="Kolonay J."/>
            <person name="Durkin S.A."/>
            <person name="Daugherty S.C."/>
            <person name="Shetty J."/>
            <person name="Shvartsbeyn A."/>
            <person name="Gebregeorgis E."/>
            <person name="Geer K."/>
            <person name="Tsegaye G."/>
            <person name="Malek J."/>
            <person name="Ayodeji B."/>
            <person name="Shatsman S."/>
            <person name="McLeod M.P."/>
            <person name="Smajs D."/>
            <person name="Howell J.K."/>
            <person name="Pal S."/>
            <person name="Amin A."/>
            <person name="Vashisth P."/>
            <person name="McNeill T.Z."/>
            <person name="Xiang Q."/>
            <person name="Sodergren E."/>
            <person name="Baca E."/>
            <person name="Weinstock G.M."/>
            <person name="Norris S.J."/>
            <person name="Fraser C.M."/>
            <person name="Paulsen I.T."/>
        </authorList>
    </citation>
    <scope>NUCLEOTIDE SEQUENCE [LARGE SCALE GENOMIC DNA]</scope>
    <source>
        <strain evidence="2">ATCC 35405 / DSM 14222 / CIP 103919 / JCM 8153 / KCTC 15104</strain>
    </source>
</reference>
<dbReference type="STRING" id="243275.TDE_0915"/>
<dbReference type="KEGG" id="tde:TDE_0915"/>
<evidence type="ECO:0000313" key="2">
    <source>
        <dbReference type="Proteomes" id="UP000008212"/>
    </source>
</evidence>
<dbReference type="AlphaFoldDB" id="Q73P84"/>
<dbReference type="EMBL" id="AE017226">
    <property type="protein sequence ID" value="AAS11406.1"/>
    <property type="molecule type" value="Genomic_DNA"/>
</dbReference>
<evidence type="ECO:0000313" key="1">
    <source>
        <dbReference type="EMBL" id="AAS11406.1"/>
    </source>
</evidence>
<dbReference type="PATRIC" id="fig|243275.7.peg.885"/>
<dbReference type="GeneID" id="2739955"/>
<dbReference type="RefSeq" id="WP_010956836.1">
    <property type="nucleotide sequence ID" value="NC_002967.9"/>
</dbReference>
<keyword evidence="2" id="KW-1185">Reference proteome</keyword>
<dbReference type="Proteomes" id="UP000008212">
    <property type="component" value="Chromosome"/>
</dbReference>
<gene>
    <name evidence="1" type="ordered locus">TDE_0915</name>
</gene>